<dbReference type="EMBL" id="GL348713">
    <property type="protein sequence ID" value="EFH65709.1"/>
    <property type="molecule type" value="Genomic_DNA"/>
</dbReference>
<protein>
    <submittedName>
        <fullName evidence="2">Predicted protein</fullName>
    </submittedName>
</protein>
<dbReference type="GO" id="GO:0003676">
    <property type="term" value="F:nucleic acid binding"/>
    <property type="evidence" value="ECO:0007669"/>
    <property type="project" value="InterPro"/>
</dbReference>
<dbReference type="GO" id="GO:0004176">
    <property type="term" value="F:ATP-dependent peptidase activity"/>
    <property type="evidence" value="ECO:0007669"/>
    <property type="project" value="InterPro"/>
</dbReference>
<dbReference type="InterPro" id="IPR014721">
    <property type="entry name" value="Ribsml_uS5_D2-typ_fold_subgr"/>
</dbReference>
<dbReference type="InterPro" id="IPR012340">
    <property type="entry name" value="NA-bd_OB-fold"/>
</dbReference>
<evidence type="ECO:0000313" key="2">
    <source>
        <dbReference type="EMBL" id="EFH65709.1"/>
    </source>
</evidence>
<dbReference type="HOGENOM" id="CLU_1761250_0_0_1"/>
<dbReference type="Gramene" id="scaffold_100276.1">
    <property type="protein sequence ID" value="scaffold_100276.1"/>
    <property type="gene ID" value="scaffold_100276.1"/>
</dbReference>
<dbReference type="GO" id="GO:0006508">
    <property type="term" value="P:proteolysis"/>
    <property type="evidence" value="ECO:0007669"/>
    <property type="project" value="InterPro"/>
</dbReference>
<dbReference type="eggNOG" id="KOG2004">
    <property type="taxonomic scope" value="Eukaryota"/>
</dbReference>
<dbReference type="eggNOG" id="KOG1070">
    <property type="taxonomic scope" value="Eukaryota"/>
</dbReference>
<dbReference type="STRING" id="81972.D7KCD5"/>
<keyword evidence="3" id="KW-1185">Reference proteome</keyword>
<dbReference type="GO" id="GO:0004252">
    <property type="term" value="F:serine-type endopeptidase activity"/>
    <property type="evidence" value="ECO:0007669"/>
    <property type="project" value="InterPro"/>
</dbReference>
<name>D7KCD5_ARALL</name>
<dbReference type="Gene3D" id="3.30.230.10">
    <property type="match status" value="1"/>
</dbReference>
<evidence type="ECO:0000259" key="1">
    <source>
        <dbReference type="Pfam" id="PF05362"/>
    </source>
</evidence>
<accession>D7KCD5</accession>
<sequence length="148" mass="17157">MAMPFLRRLRLRLRPPTVNAGGQPKSESYDLKKFHVGDMIIGRIKRVEPYGLFIDIDQTGMVKKKTIAARRSQVKMIILPEANRKDFDELAENVKEVLDGNKRWRSSSTHQESFDMATWSFVVLTASPQLHGHYHYSLWYLCGTHCFC</sequence>
<gene>
    <name evidence="2" type="ORF">ARALYDRAFT_887482</name>
</gene>
<feature type="domain" description="Lon proteolytic" evidence="1">
    <location>
        <begin position="59"/>
        <end position="99"/>
    </location>
</feature>
<dbReference type="Proteomes" id="UP000008694">
    <property type="component" value="Unassembled WGS sequence"/>
</dbReference>
<dbReference type="InterPro" id="IPR008269">
    <property type="entry name" value="Lon_proteolytic"/>
</dbReference>
<proteinExistence type="predicted"/>
<reference evidence="3" key="1">
    <citation type="journal article" date="2011" name="Nat. Genet.">
        <title>The Arabidopsis lyrata genome sequence and the basis of rapid genome size change.</title>
        <authorList>
            <person name="Hu T.T."/>
            <person name="Pattyn P."/>
            <person name="Bakker E.G."/>
            <person name="Cao J."/>
            <person name="Cheng J.-F."/>
            <person name="Clark R.M."/>
            <person name="Fahlgren N."/>
            <person name="Fawcett J.A."/>
            <person name="Grimwood J."/>
            <person name="Gundlach H."/>
            <person name="Haberer G."/>
            <person name="Hollister J.D."/>
            <person name="Ossowski S."/>
            <person name="Ottilar R.P."/>
            <person name="Salamov A.A."/>
            <person name="Schneeberger K."/>
            <person name="Spannagl M."/>
            <person name="Wang X."/>
            <person name="Yang L."/>
            <person name="Nasrallah M.E."/>
            <person name="Bergelson J."/>
            <person name="Carrington J.C."/>
            <person name="Gaut B.S."/>
            <person name="Schmutz J."/>
            <person name="Mayer K.F.X."/>
            <person name="Van de Peer Y."/>
            <person name="Grigoriev I.V."/>
            <person name="Nordborg M."/>
            <person name="Weigel D."/>
            <person name="Guo Y.-L."/>
        </authorList>
    </citation>
    <scope>NUCLEOTIDE SEQUENCE [LARGE SCALE GENOMIC DNA]</scope>
    <source>
        <strain evidence="3">cv. MN47</strain>
    </source>
</reference>
<dbReference type="Pfam" id="PF05362">
    <property type="entry name" value="Lon_C"/>
    <property type="match status" value="1"/>
</dbReference>
<dbReference type="SUPFAM" id="SSF50249">
    <property type="entry name" value="Nucleic acid-binding proteins"/>
    <property type="match status" value="1"/>
</dbReference>
<evidence type="ECO:0000313" key="3">
    <source>
        <dbReference type="Proteomes" id="UP000008694"/>
    </source>
</evidence>
<organism evidence="3">
    <name type="scientific">Arabidopsis lyrata subsp. lyrata</name>
    <name type="common">Lyre-leaved rock-cress</name>
    <dbReference type="NCBI Taxonomy" id="81972"/>
    <lineage>
        <taxon>Eukaryota</taxon>
        <taxon>Viridiplantae</taxon>
        <taxon>Streptophyta</taxon>
        <taxon>Embryophyta</taxon>
        <taxon>Tracheophyta</taxon>
        <taxon>Spermatophyta</taxon>
        <taxon>Magnoliopsida</taxon>
        <taxon>eudicotyledons</taxon>
        <taxon>Gunneridae</taxon>
        <taxon>Pentapetalae</taxon>
        <taxon>rosids</taxon>
        <taxon>malvids</taxon>
        <taxon>Brassicales</taxon>
        <taxon>Brassicaceae</taxon>
        <taxon>Camelineae</taxon>
        <taxon>Arabidopsis</taxon>
    </lineage>
</organism>
<dbReference type="AlphaFoldDB" id="D7KCD5"/>